<sequence>MLATFAGRLRRSLPMLDSTQAKVGSSSWKSTARCMVREVGTGVPLPNPSAVDGLLELLLQRERVTTCCPGDELGMVPSGAFSGHRKANSILVKKFNQARVNGESNYDCLKGTFPLFGPKARFAGQSGRKTLSDEINENKDLVWDRRLKYNLIRISITNKNRESKA</sequence>
<accession>A0A3Q7H7P6</accession>
<dbReference type="Proteomes" id="UP000004994">
    <property type="component" value="Chromosome 7"/>
</dbReference>
<keyword evidence="2" id="KW-1185">Reference proteome</keyword>
<protein>
    <submittedName>
        <fullName evidence="1">Uncharacterized protein</fullName>
    </submittedName>
</protein>
<evidence type="ECO:0000313" key="2">
    <source>
        <dbReference type="Proteomes" id="UP000004994"/>
    </source>
</evidence>
<dbReference type="Gramene" id="Solyc07g039295.1.1">
    <property type="protein sequence ID" value="Solyc07g039295.1.1"/>
    <property type="gene ID" value="Solyc07g039295.1"/>
</dbReference>
<evidence type="ECO:0000313" key="1">
    <source>
        <dbReference type="EnsemblPlants" id="Solyc07g039295.1.1"/>
    </source>
</evidence>
<dbReference type="InParanoid" id="A0A3Q7H7P6"/>
<proteinExistence type="predicted"/>
<reference evidence="1" key="2">
    <citation type="submission" date="2019-01" db="UniProtKB">
        <authorList>
            <consortium name="EnsemblPlants"/>
        </authorList>
    </citation>
    <scope>IDENTIFICATION</scope>
    <source>
        <strain evidence="1">cv. Heinz 1706</strain>
    </source>
</reference>
<organism evidence="1">
    <name type="scientific">Solanum lycopersicum</name>
    <name type="common">Tomato</name>
    <name type="synonym">Lycopersicon esculentum</name>
    <dbReference type="NCBI Taxonomy" id="4081"/>
    <lineage>
        <taxon>Eukaryota</taxon>
        <taxon>Viridiplantae</taxon>
        <taxon>Streptophyta</taxon>
        <taxon>Embryophyta</taxon>
        <taxon>Tracheophyta</taxon>
        <taxon>Spermatophyta</taxon>
        <taxon>Magnoliopsida</taxon>
        <taxon>eudicotyledons</taxon>
        <taxon>Gunneridae</taxon>
        <taxon>Pentapetalae</taxon>
        <taxon>asterids</taxon>
        <taxon>lamiids</taxon>
        <taxon>Solanales</taxon>
        <taxon>Solanaceae</taxon>
        <taxon>Solanoideae</taxon>
        <taxon>Solaneae</taxon>
        <taxon>Solanum</taxon>
        <taxon>Solanum subgen. Lycopersicon</taxon>
    </lineage>
</organism>
<dbReference type="EnsemblPlants" id="Solyc07g039295.1.1">
    <property type="protein sequence ID" value="Solyc07g039295.1.1"/>
    <property type="gene ID" value="Solyc07g039295.1"/>
</dbReference>
<name>A0A3Q7H7P6_SOLLC</name>
<dbReference type="AlphaFoldDB" id="A0A3Q7H7P6"/>
<reference evidence="1" key="1">
    <citation type="journal article" date="2012" name="Nature">
        <title>The tomato genome sequence provides insights into fleshy fruit evolution.</title>
        <authorList>
            <consortium name="Tomato Genome Consortium"/>
        </authorList>
    </citation>
    <scope>NUCLEOTIDE SEQUENCE [LARGE SCALE GENOMIC DNA]</scope>
    <source>
        <strain evidence="1">cv. Heinz 1706</strain>
    </source>
</reference>